<dbReference type="OrthoDB" id="423559at2759"/>
<dbReference type="PROSITE" id="PS51192">
    <property type="entry name" value="HELICASE_ATP_BIND_1"/>
    <property type="match status" value="1"/>
</dbReference>
<evidence type="ECO:0000256" key="9">
    <source>
        <dbReference type="PROSITE-ProRule" id="PRU00175"/>
    </source>
</evidence>
<dbReference type="InterPro" id="IPR001650">
    <property type="entry name" value="Helicase_C-like"/>
</dbReference>
<keyword evidence="6" id="KW-0347">Helicase</keyword>
<dbReference type="KEGG" id="lbc:LACBIDRAFT_328393"/>
<dbReference type="PANTHER" id="PTHR45626">
    <property type="entry name" value="TRANSCRIPTION TERMINATION FACTOR 2-RELATED"/>
    <property type="match status" value="1"/>
</dbReference>
<feature type="compositionally biased region" description="Polar residues" evidence="11">
    <location>
        <begin position="119"/>
        <end position="134"/>
    </location>
</feature>
<dbReference type="CDD" id="cd18008">
    <property type="entry name" value="DEXDc_SHPRH-like"/>
    <property type="match status" value="1"/>
</dbReference>
<keyword evidence="3" id="KW-0547">Nucleotide-binding</keyword>
<dbReference type="PROSITE" id="PS00518">
    <property type="entry name" value="ZF_RING_1"/>
    <property type="match status" value="1"/>
</dbReference>
<dbReference type="InterPro" id="IPR027417">
    <property type="entry name" value="P-loop_NTPase"/>
</dbReference>
<organism evidence="16">
    <name type="scientific">Laccaria bicolor (strain S238N-H82 / ATCC MYA-4686)</name>
    <name type="common">Bicoloured deceiver</name>
    <name type="synonym">Laccaria laccata var. bicolor</name>
    <dbReference type="NCBI Taxonomy" id="486041"/>
    <lineage>
        <taxon>Eukaryota</taxon>
        <taxon>Fungi</taxon>
        <taxon>Dikarya</taxon>
        <taxon>Basidiomycota</taxon>
        <taxon>Agaricomycotina</taxon>
        <taxon>Agaricomycetes</taxon>
        <taxon>Agaricomycetidae</taxon>
        <taxon>Agaricales</taxon>
        <taxon>Agaricineae</taxon>
        <taxon>Hydnangiaceae</taxon>
        <taxon>Laccaria</taxon>
    </lineage>
</organism>
<dbReference type="Pfam" id="PF13445">
    <property type="entry name" value="zf-RING_UBOX"/>
    <property type="match status" value="1"/>
</dbReference>
<evidence type="ECO:0000259" key="14">
    <source>
        <dbReference type="PROSITE" id="PS51194"/>
    </source>
</evidence>
<dbReference type="Proteomes" id="UP000001194">
    <property type="component" value="Unassembled WGS sequence"/>
</dbReference>
<dbReference type="SMART" id="SM00184">
    <property type="entry name" value="RING"/>
    <property type="match status" value="1"/>
</dbReference>
<keyword evidence="10" id="KW-0175">Coiled coil</keyword>
<evidence type="ECO:0000256" key="8">
    <source>
        <dbReference type="ARBA" id="ARBA00022840"/>
    </source>
</evidence>
<dbReference type="SMART" id="SM00487">
    <property type="entry name" value="DEXDc"/>
    <property type="match status" value="1"/>
</dbReference>
<dbReference type="InterPro" id="IPR014001">
    <property type="entry name" value="Helicase_ATP-bd"/>
</dbReference>
<dbReference type="InterPro" id="IPR000330">
    <property type="entry name" value="SNF2_N"/>
</dbReference>
<dbReference type="InterPro" id="IPR013083">
    <property type="entry name" value="Znf_RING/FYVE/PHD"/>
</dbReference>
<evidence type="ECO:0000256" key="2">
    <source>
        <dbReference type="ARBA" id="ARBA00022723"/>
    </source>
</evidence>
<evidence type="ECO:0000256" key="3">
    <source>
        <dbReference type="ARBA" id="ARBA00022741"/>
    </source>
</evidence>
<dbReference type="GO" id="GO:0005737">
    <property type="term" value="C:cytoplasm"/>
    <property type="evidence" value="ECO:0007669"/>
    <property type="project" value="TreeGrafter"/>
</dbReference>
<feature type="region of interest" description="Disordered" evidence="11">
    <location>
        <begin position="1051"/>
        <end position="1098"/>
    </location>
</feature>
<feature type="compositionally biased region" description="Low complexity" evidence="11">
    <location>
        <begin position="201"/>
        <end position="210"/>
    </location>
</feature>
<feature type="domain" description="RING-type" evidence="12">
    <location>
        <begin position="935"/>
        <end position="987"/>
    </location>
</feature>
<proteinExistence type="inferred from homology"/>
<comment type="similarity">
    <text evidence="1">Belongs to the SNF2/RAD54 helicase family.</text>
</comment>
<evidence type="ECO:0000259" key="13">
    <source>
        <dbReference type="PROSITE" id="PS51192"/>
    </source>
</evidence>
<dbReference type="PROSITE" id="PS51194">
    <property type="entry name" value="HELICASE_CTER"/>
    <property type="match status" value="1"/>
</dbReference>
<dbReference type="SUPFAM" id="SSF57850">
    <property type="entry name" value="RING/U-box"/>
    <property type="match status" value="1"/>
</dbReference>
<dbReference type="GO" id="GO:0005524">
    <property type="term" value="F:ATP binding"/>
    <property type="evidence" value="ECO:0007669"/>
    <property type="project" value="UniProtKB-KW"/>
</dbReference>
<dbReference type="InterPro" id="IPR038718">
    <property type="entry name" value="SNF2-like_sf"/>
</dbReference>
<keyword evidence="5" id="KW-0378">Hydrolase</keyword>
<evidence type="ECO:0000256" key="4">
    <source>
        <dbReference type="ARBA" id="ARBA00022771"/>
    </source>
</evidence>
<dbReference type="STRING" id="486041.B0DER1"/>
<evidence type="ECO:0000256" key="6">
    <source>
        <dbReference type="ARBA" id="ARBA00022806"/>
    </source>
</evidence>
<evidence type="ECO:0000259" key="12">
    <source>
        <dbReference type="PROSITE" id="PS50089"/>
    </source>
</evidence>
<name>B0DER1_LACBS</name>
<dbReference type="Pfam" id="PF00271">
    <property type="entry name" value="Helicase_C"/>
    <property type="match status" value="1"/>
</dbReference>
<keyword evidence="4 9" id="KW-0863">Zinc-finger</keyword>
<dbReference type="GO" id="GO:0008094">
    <property type="term" value="F:ATP-dependent activity, acting on DNA"/>
    <property type="evidence" value="ECO:0007669"/>
    <property type="project" value="TreeGrafter"/>
</dbReference>
<dbReference type="Gene3D" id="3.30.40.10">
    <property type="entry name" value="Zinc/RING finger domain, C3HC4 (zinc finger)"/>
    <property type="match status" value="1"/>
</dbReference>
<feature type="compositionally biased region" description="Polar residues" evidence="11">
    <location>
        <begin position="211"/>
        <end position="221"/>
    </location>
</feature>
<keyword evidence="16" id="KW-1185">Reference proteome</keyword>
<dbReference type="SUPFAM" id="SSF52540">
    <property type="entry name" value="P-loop containing nucleoside triphosphate hydrolases"/>
    <property type="match status" value="2"/>
</dbReference>
<evidence type="ECO:0000256" key="1">
    <source>
        <dbReference type="ARBA" id="ARBA00007025"/>
    </source>
</evidence>
<dbReference type="GO" id="GO:0008270">
    <property type="term" value="F:zinc ion binding"/>
    <property type="evidence" value="ECO:0007669"/>
    <property type="project" value="UniProtKB-KW"/>
</dbReference>
<feature type="compositionally biased region" description="Acidic residues" evidence="11">
    <location>
        <begin position="1072"/>
        <end position="1098"/>
    </location>
</feature>
<dbReference type="Gene3D" id="3.40.50.300">
    <property type="entry name" value="P-loop containing nucleotide triphosphate hydrolases"/>
    <property type="match status" value="1"/>
</dbReference>
<dbReference type="GO" id="GO:0005634">
    <property type="term" value="C:nucleus"/>
    <property type="evidence" value="ECO:0007669"/>
    <property type="project" value="TreeGrafter"/>
</dbReference>
<feature type="region of interest" description="Disordered" evidence="11">
    <location>
        <begin position="116"/>
        <end position="228"/>
    </location>
</feature>
<keyword evidence="8" id="KW-0067">ATP-binding</keyword>
<dbReference type="InterPro" id="IPR017907">
    <property type="entry name" value="Znf_RING_CS"/>
</dbReference>
<feature type="domain" description="Helicase C-terminal" evidence="14">
    <location>
        <begin position="1165"/>
        <end position="1326"/>
    </location>
</feature>
<dbReference type="CDD" id="cd18793">
    <property type="entry name" value="SF2_C_SNF"/>
    <property type="match status" value="1"/>
</dbReference>
<evidence type="ECO:0000256" key="5">
    <source>
        <dbReference type="ARBA" id="ARBA00022801"/>
    </source>
</evidence>
<reference evidence="15 16" key="1">
    <citation type="journal article" date="2008" name="Nature">
        <title>The genome of Laccaria bicolor provides insights into mycorrhizal symbiosis.</title>
        <authorList>
            <person name="Martin F."/>
            <person name="Aerts A."/>
            <person name="Ahren D."/>
            <person name="Brun A."/>
            <person name="Danchin E.G.J."/>
            <person name="Duchaussoy F."/>
            <person name="Gibon J."/>
            <person name="Kohler A."/>
            <person name="Lindquist E."/>
            <person name="Pereda V."/>
            <person name="Salamov A."/>
            <person name="Shapiro H.J."/>
            <person name="Wuyts J."/>
            <person name="Blaudez D."/>
            <person name="Buee M."/>
            <person name="Brokstein P."/>
            <person name="Canbaeck B."/>
            <person name="Cohen D."/>
            <person name="Courty P.E."/>
            <person name="Coutinho P.M."/>
            <person name="Delaruelle C."/>
            <person name="Detter J.C."/>
            <person name="Deveau A."/>
            <person name="DiFazio S."/>
            <person name="Duplessis S."/>
            <person name="Fraissinet-Tachet L."/>
            <person name="Lucic E."/>
            <person name="Frey-Klett P."/>
            <person name="Fourrey C."/>
            <person name="Feussner I."/>
            <person name="Gay G."/>
            <person name="Grimwood J."/>
            <person name="Hoegger P.J."/>
            <person name="Jain P."/>
            <person name="Kilaru S."/>
            <person name="Labbe J."/>
            <person name="Lin Y.C."/>
            <person name="Legue V."/>
            <person name="Le Tacon F."/>
            <person name="Marmeisse R."/>
            <person name="Melayah D."/>
            <person name="Montanini B."/>
            <person name="Muratet M."/>
            <person name="Nehls U."/>
            <person name="Niculita-Hirzel H."/>
            <person name="Oudot-Le Secq M.P."/>
            <person name="Peter M."/>
            <person name="Quesneville H."/>
            <person name="Rajashekar B."/>
            <person name="Reich M."/>
            <person name="Rouhier N."/>
            <person name="Schmutz J."/>
            <person name="Yin T."/>
            <person name="Chalot M."/>
            <person name="Henrissat B."/>
            <person name="Kuees U."/>
            <person name="Lucas S."/>
            <person name="Van de Peer Y."/>
            <person name="Podila G.K."/>
            <person name="Polle A."/>
            <person name="Pukkila P.J."/>
            <person name="Richardson P.M."/>
            <person name="Rouze P."/>
            <person name="Sanders I.R."/>
            <person name="Stajich J.E."/>
            <person name="Tunlid A."/>
            <person name="Tuskan G."/>
            <person name="Grigoriev I.V."/>
        </authorList>
    </citation>
    <scope>NUCLEOTIDE SEQUENCE [LARGE SCALE GENOMIC DNA]</scope>
    <source>
        <strain evidence="16">S238N-H82 / ATCC MYA-4686</strain>
    </source>
</reference>
<dbReference type="GO" id="GO:0004386">
    <property type="term" value="F:helicase activity"/>
    <property type="evidence" value="ECO:0007669"/>
    <property type="project" value="UniProtKB-KW"/>
</dbReference>
<dbReference type="Pfam" id="PF00176">
    <property type="entry name" value="SNF2-rel_dom"/>
    <property type="match status" value="1"/>
</dbReference>
<keyword evidence="2" id="KW-0479">Metal-binding</keyword>
<dbReference type="InterPro" id="IPR001841">
    <property type="entry name" value="Znf_RING"/>
</dbReference>
<feature type="compositionally biased region" description="Basic residues" evidence="11">
    <location>
        <begin position="1051"/>
        <end position="1068"/>
    </location>
</feature>
<sequence length="1341" mass="150912">MADSDLIRLAKDQMALPATAPVSVIPKCYLEELKLHLVLYPHDDNFRVILQPKHGFGFLTCLEKGCNNETISLGKRVKTHDGGRREGFGSLLEYRKHIESHATHAKNRLARIKAKLRAPQTTHVGHTPESSSTPVKRESTASLLPSHASRTTSRRSSGLVRIKPELEESTIPRKRLSDTPFGVLGNPSSGKPVSIKKLKTEPTPKTPLAPRSNTFTASELPTSRAVPPPPDIQEIRARLQEVQAQIAAVQTSHDRIKRKTKKSKADLTRMSGYMQELETLNMLKAEYNAAIPSMSPLKRTHSMASLHSPTKSENIFSRPFPGSGDNDMLPQPFDKQVAKTERKPFVLFSNADAWPAVDSKPVSVERKPFPVVAENAFYEYKPQQPVASGSNVTLPPGPTLVKEKVTRAAQPVASGSNVHLPYSHWDSDEEMAPAIADDLIARVGINVPAPIRTDHQDGNGDFYGRGRDLYVGPQAKADDIDKFLLEAGNAEQFDGNASVDKALERLGLSSQYDLLPGMEVALMPHQTIGAAWMLDKELSYFKGGCLGDDMGLGKSLMFLTTRIAVIVKNQSTDPICKTTLIIAPTALLDQWKMEIELKTNCELKCLIYHGSSKPRKKSEIMKYDIVLTTYTTMYLEWPDFEAEQKKKAKAKRQKKNDDFIVSDSDDDDGGKKKGSKAKKQQKGLLFEIDFYRIVLDEAQAIRNRRTRQSRASSELRGTYRWCLTGTPIINSLVDAYAYTRFLKIRPWYDWTEFHHHIGLLEKKNPALAVVRLQAIFSSFLLRRMKNSLLDGKRLVELPKKTVELVKLEFSQEEREIYTMVEARSQAKFNRYLRAGTVLNLAYSSRRNYHQVLVLLLRLRQLCSHPSLIQEDGVAFVHPDEVDSSKPELATELSRARRLVSPEFVTKMKAKFREMTLKRMAAEKESADAALEDEDCPICYDNLDDAVITPCTHIFCRKCICDVLNTPQVEGGDGATFKADERPCPVCRSAVVKEKLFSRVAFEPSDADLNLIGEQDEDVVMVDSDDGPLKKRKAKFADSDDEPILNLKGKGKAKAKKVLKSKSKSKSRRRVDDDDDIESDFESDEDDDMSDFIVESDEDEEEKDVRLAFKRRLGKRKATIVLDSDEEMDTPEEQEVIFGRKKKVPVSEEAIRLMPKFLPSTKMKFMMEVLIKGIEKRPEEKTLIISQWTGCLSLVSAYLTEKGIIHVKYQGDMNRNKRDQAVRVFMSKDKARVMLMSLKCGGVGLNLTRANNVISLDLGWSRAIEDQAFDRVHRLGQTRPVEVQRLVIADTVEDRLLNIQERKQSLADGSLGEGTGRKIKFTVRELANLFGLDARGRVLARR</sequence>
<dbReference type="InterPro" id="IPR049730">
    <property type="entry name" value="SNF2/RAD54-like_C"/>
</dbReference>
<dbReference type="GeneID" id="6078050"/>
<feature type="domain" description="Helicase ATP-binding" evidence="13">
    <location>
        <begin position="535"/>
        <end position="745"/>
    </location>
</feature>
<dbReference type="InterPro" id="IPR050628">
    <property type="entry name" value="SNF2_RAD54_helicase_TF"/>
</dbReference>
<dbReference type="InterPro" id="IPR027370">
    <property type="entry name" value="Znf-RING_euk"/>
</dbReference>
<dbReference type="GO" id="GO:0016787">
    <property type="term" value="F:hydrolase activity"/>
    <property type="evidence" value="ECO:0007669"/>
    <property type="project" value="UniProtKB-KW"/>
</dbReference>
<protein>
    <submittedName>
        <fullName evidence="15">SNF2 superfamily protein</fullName>
    </submittedName>
</protein>
<evidence type="ECO:0000256" key="10">
    <source>
        <dbReference type="SAM" id="Coils"/>
    </source>
</evidence>
<feature type="coiled-coil region" evidence="10">
    <location>
        <begin position="232"/>
        <end position="259"/>
    </location>
</feature>
<dbReference type="GO" id="GO:0000724">
    <property type="term" value="P:double-strand break repair via homologous recombination"/>
    <property type="evidence" value="ECO:0007669"/>
    <property type="project" value="TreeGrafter"/>
</dbReference>
<dbReference type="RefSeq" id="XP_001882357.1">
    <property type="nucleotide sequence ID" value="XM_001882322.1"/>
</dbReference>
<dbReference type="HOGENOM" id="CLU_000315_2_8_1"/>
<evidence type="ECO:0000256" key="11">
    <source>
        <dbReference type="SAM" id="MobiDB-lite"/>
    </source>
</evidence>
<evidence type="ECO:0000313" key="16">
    <source>
        <dbReference type="Proteomes" id="UP000001194"/>
    </source>
</evidence>
<dbReference type="Gene3D" id="3.40.50.10810">
    <property type="entry name" value="Tandem AAA-ATPase domain"/>
    <property type="match status" value="1"/>
</dbReference>
<accession>B0DER1</accession>
<dbReference type="PROSITE" id="PS50089">
    <property type="entry name" value="ZF_RING_2"/>
    <property type="match status" value="1"/>
</dbReference>
<dbReference type="PANTHER" id="PTHR45626:SF16">
    <property type="entry name" value="ATP-DEPENDENT HELICASE ULS1"/>
    <property type="match status" value="1"/>
</dbReference>
<gene>
    <name evidence="15" type="primary">CHR16218</name>
    <name evidence="15" type="ORF">LACBIDRAFT_328393</name>
</gene>
<keyword evidence="7" id="KW-0862">Zinc</keyword>
<dbReference type="SMART" id="SM00490">
    <property type="entry name" value="HELICc"/>
    <property type="match status" value="1"/>
</dbReference>
<dbReference type="EMBL" id="DS547106">
    <property type="protein sequence ID" value="EDR06984.1"/>
    <property type="molecule type" value="Genomic_DNA"/>
</dbReference>
<dbReference type="InParanoid" id="B0DER1"/>
<evidence type="ECO:0000256" key="7">
    <source>
        <dbReference type="ARBA" id="ARBA00022833"/>
    </source>
</evidence>
<evidence type="ECO:0000313" key="15">
    <source>
        <dbReference type="EMBL" id="EDR06984.1"/>
    </source>
</evidence>